<reference evidence="2 3" key="1">
    <citation type="submission" date="2008-07" db="EMBL/GenBank/DDBJ databases">
        <authorList>
            <person name="El-Sayed N."/>
            <person name="Caler E."/>
            <person name="Inman J."/>
            <person name="Amedeo P."/>
            <person name="Hass B."/>
            <person name="Wortman J."/>
        </authorList>
    </citation>
    <scope>NUCLEOTIDE SEQUENCE [LARGE SCALE GENOMIC DNA]</scope>
    <source>
        <strain evidence="3">ATCC 50983 / TXsc</strain>
    </source>
</reference>
<dbReference type="GO" id="GO:0016831">
    <property type="term" value="F:carboxy-lyase activity"/>
    <property type="evidence" value="ECO:0007669"/>
    <property type="project" value="UniProtKB-KW"/>
</dbReference>
<dbReference type="Proteomes" id="UP000007800">
    <property type="component" value="Unassembled WGS sequence"/>
</dbReference>
<gene>
    <name evidence="2" type="ORF">Pmar_PMAR018368</name>
</gene>
<dbReference type="RefSeq" id="XP_002767767.1">
    <property type="nucleotide sequence ID" value="XM_002767721.1"/>
</dbReference>
<evidence type="ECO:0000256" key="1">
    <source>
        <dbReference type="ARBA" id="ARBA00022793"/>
    </source>
</evidence>
<protein>
    <submittedName>
        <fullName evidence="2">Uncharacterized protein</fullName>
    </submittedName>
</protein>
<feature type="non-terminal residue" evidence="2">
    <location>
        <position position="1"/>
    </location>
</feature>
<evidence type="ECO:0000313" key="3">
    <source>
        <dbReference type="Proteomes" id="UP000007800"/>
    </source>
</evidence>
<dbReference type="AlphaFoldDB" id="C5LS13"/>
<keyword evidence="3" id="KW-1185">Reference proteome</keyword>
<organism evidence="3">
    <name type="scientific">Perkinsus marinus (strain ATCC 50983 / TXsc)</name>
    <dbReference type="NCBI Taxonomy" id="423536"/>
    <lineage>
        <taxon>Eukaryota</taxon>
        <taxon>Sar</taxon>
        <taxon>Alveolata</taxon>
        <taxon>Perkinsozoa</taxon>
        <taxon>Perkinsea</taxon>
        <taxon>Perkinsida</taxon>
        <taxon>Perkinsidae</taxon>
        <taxon>Perkinsus</taxon>
    </lineage>
</organism>
<dbReference type="OrthoDB" id="286427at2759"/>
<evidence type="ECO:0000313" key="2">
    <source>
        <dbReference type="EMBL" id="EER00485.1"/>
    </source>
</evidence>
<name>C5LS13_PERM5</name>
<keyword evidence="1" id="KW-0210">Decarboxylase</keyword>
<dbReference type="PANTHER" id="PTHR11999:SF70">
    <property type="entry name" value="MIP05841P"/>
    <property type="match status" value="1"/>
</dbReference>
<dbReference type="Gene3D" id="1.20.1340.10">
    <property type="entry name" value="dopa decarboxylase, N-terminal domain"/>
    <property type="match status" value="1"/>
</dbReference>
<accession>C5LS13</accession>
<dbReference type="InterPro" id="IPR010977">
    <property type="entry name" value="Aromatic_deC"/>
</dbReference>
<dbReference type="EMBL" id="GG685006">
    <property type="protein sequence ID" value="EER00485.1"/>
    <property type="molecule type" value="Genomic_DNA"/>
</dbReference>
<sequence length="63" mass="6941">KGRSWVAILSDIEKLVIPGMCHWQHPKFLAFFPSKTSTPVILMEPIVTALGGVGNRVLAEHSE</sequence>
<keyword evidence="1" id="KW-0456">Lyase</keyword>
<dbReference type="InParanoid" id="C5LS13"/>
<dbReference type="SUPFAM" id="SSF53383">
    <property type="entry name" value="PLP-dependent transferases"/>
    <property type="match status" value="1"/>
</dbReference>
<proteinExistence type="predicted"/>
<dbReference type="InterPro" id="IPR015424">
    <property type="entry name" value="PyrdxlP-dep_Trfase"/>
</dbReference>
<dbReference type="GeneID" id="9043559"/>
<feature type="non-terminal residue" evidence="2">
    <location>
        <position position="63"/>
    </location>
</feature>
<dbReference type="GO" id="GO:0005737">
    <property type="term" value="C:cytoplasm"/>
    <property type="evidence" value="ECO:0007669"/>
    <property type="project" value="TreeGrafter"/>
</dbReference>
<dbReference type="PANTHER" id="PTHR11999">
    <property type="entry name" value="GROUP II PYRIDOXAL-5-PHOSPHATE DECARBOXYLASE"/>
    <property type="match status" value="1"/>
</dbReference>